<accession>A0A0F8YY25</accession>
<feature type="region of interest" description="Disordered" evidence="1">
    <location>
        <begin position="53"/>
        <end position="77"/>
    </location>
</feature>
<name>A0A0F8YY25_9ZZZZ</name>
<gene>
    <name evidence="2" type="ORF">LCGC14_2840240</name>
</gene>
<organism evidence="2">
    <name type="scientific">marine sediment metagenome</name>
    <dbReference type="NCBI Taxonomy" id="412755"/>
    <lineage>
        <taxon>unclassified sequences</taxon>
        <taxon>metagenomes</taxon>
        <taxon>ecological metagenomes</taxon>
    </lineage>
</organism>
<protein>
    <submittedName>
        <fullName evidence="2">Uncharacterized protein</fullName>
    </submittedName>
</protein>
<dbReference type="AlphaFoldDB" id="A0A0F8YY25"/>
<reference evidence="2" key="1">
    <citation type="journal article" date="2015" name="Nature">
        <title>Complex archaea that bridge the gap between prokaryotes and eukaryotes.</title>
        <authorList>
            <person name="Spang A."/>
            <person name="Saw J.H."/>
            <person name="Jorgensen S.L."/>
            <person name="Zaremba-Niedzwiedzka K."/>
            <person name="Martijn J."/>
            <person name="Lind A.E."/>
            <person name="van Eijk R."/>
            <person name="Schleper C."/>
            <person name="Guy L."/>
            <person name="Ettema T.J."/>
        </authorList>
    </citation>
    <scope>NUCLEOTIDE SEQUENCE</scope>
</reference>
<evidence type="ECO:0000256" key="1">
    <source>
        <dbReference type="SAM" id="MobiDB-lite"/>
    </source>
</evidence>
<dbReference type="EMBL" id="LAZR01054338">
    <property type="protein sequence ID" value="KKK78770.1"/>
    <property type="molecule type" value="Genomic_DNA"/>
</dbReference>
<evidence type="ECO:0000313" key="2">
    <source>
        <dbReference type="EMBL" id="KKK78770.1"/>
    </source>
</evidence>
<comment type="caution">
    <text evidence="2">The sequence shown here is derived from an EMBL/GenBank/DDBJ whole genome shotgun (WGS) entry which is preliminary data.</text>
</comment>
<sequence length="77" mass="8547">MHTYLAEHPIPCRKCRSTIEVGDEFAVISTPSVMGQNCCIPCAEGSLAETVKNGKEDRATPAWAETTLNRKQMQEQH</sequence>
<proteinExistence type="predicted"/>